<dbReference type="Proteomes" id="UP000315759">
    <property type="component" value="Unassembled WGS sequence"/>
</dbReference>
<keyword evidence="2" id="KW-0472">Membrane</keyword>
<protein>
    <submittedName>
        <fullName evidence="3">Uncharacterized protein</fullName>
    </submittedName>
</protein>
<name>A0A544VSQ4_9MYCO</name>
<dbReference type="AlphaFoldDB" id="A0A544VSQ4"/>
<comment type="caution">
    <text evidence="3">The sequence shown here is derived from an EMBL/GenBank/DDBJ whole genome shotgun (WGS) entry which is preliminary data.</text>
</comment>
<feature type="transmembrane region" description="Helical" evidence="2">
    <location>
        <begin position="6"/>
        <end position="22"/>
    </location>
</feature>
<keyword evidence="2" id="KW-1133">Transmembrane helix</keyword>
<proteinExistence type="predicted"/>
<keyword evidence="2" id="KW-0812">Transmembrane</keyword>
<accession>A0A544VSQ4</accession>
<evidence type="ECO:0000313" key="3">
    <source>
        <dbReference type="EMBL" id="TQR83009.1"/>
    </source>
</evidence>
<feature type="region of interest" description="Disordered" evidence="1">
    <location>
        <begin position="31"/>
        <end position="67"/>
    </location>
</feature>
<gene>
    <name evidence="3" type="ORF">D8S82_29075</name>
</gene>
<keyword evidence="4" id="KW-1185">Reference proteome</keyword>
<reference evidence="3 4" key="1">
    <citation type="submission" date="2018-10" db="EMBL/GenBank/DDBJ databases">
        <title>Draft genome of Mycobacterium hodleri strain B.</title>
        <authorList>
            <person name="Amande T.J."/>
            <person name="Mcgenity T.J."/>
        </authorList>
    </citation>
    <scope>NUCLEOTIDE SEQUENCE [LARGE SCALE GENOMIC DNA]</scope>
    <source>
        <strain evidence="3 4">B</strain>
    </source>
</reference>
<organism evidence="3 4">
    <name type="scientific">Mycolicibacterium hodleri</name>
    <dbReference type="NCBI Taxonomy" id="49897"/>
    <lineage>
        <taxon>Bacteria</taxon>
        <taxon>Bacillati</taxon>
        <taxon>Actinomycetota</taxon>
        <taxon>Actinomycetes</taxon>
        <taxon>Mycobacteriales</taxon>
        <taxon>Mycobacteriaceae</taxon>
        <taxon>Mycolicibacterium</taxon>
    </lineage>
</organism>
<dbReference type="EMBL" id="VIFX01000053">
    <property type="protein sequence ID" value="TQR83009.1"/>
    <property type="molecule type" value="Genomic_DNA"/>
</dbReference>
<evidence type="ECO:0000313" key="4">
    <source>
        <dbReference type="Proteomes" id="UP000315759"/>
    </source>
</evidence>
<evidence type="ECO:0000256" key="1">
    <source>
        <dbReference type="SAM" id="MobiDB-lite"/>
    </source>
</evidence>
<feature type="compositionally biased region" description="Polar residues" evidence="1">
    <location>
        <begin position="44"/>
        <end position="56"/>
    </location>
</feature>
<evidence type="ECO:0000256" key="2">
    <source>
        <dbReference type="SAM" id="Phobius"/>
    </source>
</evidence>
<sequence>MTGLGATMYFGLFAIAALWLFATSDRFSRSAFQSGDQAQRPERSNSWSTEVDSEGSNPWLASHSESK</sequence>